<evidence type="ECO:0000313" key="1">
    <source>
        <dbReference type="EMBL" id="KAK8952561.1"/>
    </source>
</evidence>
<evidence type="ECO:0000313" key="2">
    <source>
        <dbReference type="Proteomes" id="UP001418222"/>
    </source>
</evidence>
<dbReference type="Proteomes" id="UP001418222">
    <property type="component" value="Unassembled WGS sequence"/>
</dbReference>
<dbReference type="AlphaFoldDB" id="A0AAP0BWS8"/>
<sequence>MDASKKHDALRGSRIVLCMKSVGRLSNILLLCLAPLLNARLSLQICPVAHLTFSDHAIPRDTFIPARPNFRIILPRNLLSRKP</sequence>
<protein>
    <submittedName>
        <fullName evidence="1">Uncharacterized protein</fullName>
    </submittedName>
</protein>
<accession>A0AAP0BWS8</accession>
<gene>
    <name evidence="1" type="ORF">KSP39_PZI003647</name>
</gene>
<comment type="caution">
    <text evidence="1">The sequence shown here is derived from an EMBL/GenBank/DDBJ whole genome shotgun (WGS) entry which is preliminary data.</text>
</comment>
<organism evidence="1 2">
    <name type="scientific">Platanthera zijinensis</name>
    <dbReference type="NCBI Taxonomy" id="2320716"/>
    <lineage>
        <taxon>Eukaryota</taxon>
        <taxon>Viridiplantae</taxon>
        <taxon>Streptophyta</taxon>
        <taxon>Embryophyta</taxon>
        <taxon>Tracheophyta</taxon>
        <taxon>Spermatophyta</taxon>
        <taxon>Magnoliopsida</taxon>
        <taxon>Liliopsida</taxon>
        <taxon>Asparagales</taxon>
        <taxon>Orchidaceae</taxon>
        <taxon>Orchidoideae</taxon>
        <taxon>Orchideae</taxon>
        <taxon>Orchidinae</taxon>
        <taxon>Platanthera</taxon>
    </lineage>
</organism>
<reference evidence="1 2" key="1">
    <citation type="journal article" date="2022" name="Nat. Plants">
        <title>Genomes of leafy and leafless Platanthera orchids illuminate the evolution of mycoheterotrophy.</title>
        <authorList>
            <person name="Li M.H."/>
            <person name="Liu K.W."/>
            <person name="Li Z."/>
            <person name="Lu H.C."/>
            <person name="Ye Q.L."/>
            <person name="Zhang D."/>
            <person name="Wang J.Y."/>
            <person name="Li Y.F."/>
            <person name="Zhong Z.M."/>
            <person name="Liu X."/>
            <person name="Yu X."/>
            <person name="Liu D.K."/>
            <person name="Tu X.D."/>
            <person name="Liu B."/>
            <person name="Hao Y."/>
            <person name="Liao X.Y."/>
            <person name="Jiang Y.T."/>
            <person name="Sun W.H."/>
            <person name="Chen J."/>
            <person name="Chen Y.Q."/>
            <person name="Ai Y."/>
            <person name="Zhai J.W."/>
            <person name="Wu S.S."/>
            <person name="Zhou Z."/>
            <person name="Hsiao Y.Y."/>
            <person name="Wu W.L."/>
            <person name="Chen Y.Y."/>
            <person name="Lin Y.F."/>
            <person name="Hsu J.L."/>
            <person name="Li C.Y."/>
            <person name="Wang Z.W."/>
            <person name="Zhao X."/>
            <person name="Zhong W.Y."/>
            <person name="Ma X.K."/>
            <person name="Ma L."/>
            <person name="Huang J."/>
            <person name="Chen G.Z."/>
            <person name="Huang M.Z."/>
            <person name="Huang L."/>
            <person name="Peng D.H."/>
            <person name="Luo Y.B."/>
            <person name="Zou S.Q."/>
            <person name="Chen S.P."/>
            <person name="Lan S."/>
            <person name="Tsai W.C."/>
            <person name="Van de Peer Y."/>
            <person name="Liu Z.J."/>
        </authorList>
    </citation>
    <scope>NUCLEOTIDE SEQUENCE [LARGE SCALE GENOMIC DNA]</scope>
    <source>
        <strain evidence="1">Lor287</strain>
    </source>
</reference>
<dbReference type="EMBL" id="JBBWWQ010000003">
    <property type="protein sequence ID" value="KAK8952561.1"/>
    <property type="molecule type" value="Genomic_DNA"/>
</dbReference>
<name>A0AAP0BWS8_9ASPA</name>
<proteinExistence type="predicted"/>
<keyword evidence="2" id="KW-1185">Reference proteome</keyword>